<dbReference type="AlphaFoldDB" id="A0A255E8X9"/>
<dbReference type="NCBIfam" id="TIGR03815">
    <property type="entry name" value="CpaE_hom_Actino"/>
    <property type="match status" value="1"/>
</dbReference>
<dbReference type="GO" id="GO:0005524">
    <property type="term" value="F:ATP binding"/>
    <property type="evidence" value="ECO:0007669"/>
    <property type="project" value="TreeGrafter"/>
</dbReference>
<dbReference type="SUPFAM" id="SSF52540">
    <property type="entry name" value="P-loop containing nucleoside triphosphate hydrolases"/>
    <property type="match status" value="1"/>
</dbReference>
<evidence type="ECO:0000256" key="1">
    <source>
        <dbReference type="SAM" id="MobiDB-lite"/>
    </source>
</evidence>
<dbReference type="Pfam" id="PF26563">
    <property type="entry name" value="Rv3660c_N"/>
    <property type="match status" value="1"/>
</dbReference>
<evidence type="ECO:0000259" key="2">
    <source>
        <dbReference type="Pfam" id="PF26563"/>
    </source>
</evidence>
<dbReference type="InterPro" id="IPR022521">
    <property type="entry name" value="Rv3660c"/>
</dbReference>
<evidence type="ECO:0000313" key="4">
    <source>
        <dbReference type="EMBL" id="OYN92645.1"/>
    </source>
</evidence>
<reference evidence="5 6" key="1">
    <citation type="submission" date="2017-07" db="EMBL/GenBank/DDBJ databases">
        <title>Draft whole genome sequences of clinical Proprionibacteriaceae strains.</title>
        <authorList>
            <person name="Bernier A.-M."/>
            <person name="Bernard K."/>
            <person name="Domingo M.-C."/>
        </authorList>
    </citation>
    <scope>NUCLEOTIDE SEQUENCE [LARGE SCALE GENOMIC DNA]</scope>
    <source>
        <strain evidence="4 5">NML 150081</strain>
        <strain evidence="3 6">NML 160184</strain>
    </source>
</reference>
<dbReference type="Proteomes" id="UP000216533">
    <property type="component" value="Unassembled WGS sequence"/>
</dbReference>
<evidence type="ECO:0000313" key="5">
    <source>
        <dbReference type="Proteomes" id="UP000216300"/>
    </source>
</evidence>
<evidence type="ECO:0000313" key="6">
    <source>
        <dbReference type="Proteomes" id="UP000216533"/>
    </source>
</evidence>
<keyword evidence="5" id="KW-1185">Reference proteome</keyword>
<dbReference type="EMBL" id="NMVJ01000001">
    <property type="protein sequence ID" value="OYN92645.1"/>
    <property type="molecule type" value="Genomic_DNA"/>
</dbReference>
<dbReference type="Proteomes" id="UP000216300">
    <property type="component" value="Unassembled WGS sequence"/>
</dbReference>
<sequence>MPTSLRRGTPGWIRAASSTGRKTDEVVHRSSEVRRRAEFGADGAGVETTLSRSDTTPVTSSGPAPGPNSPVPLLVSEEDRWRDPYLAAAAAADAEVVVCGLSEVVSRWEEASTVVVGADVAEQVAALRLPSRAGVHLVGDADHPVSGWSMQLGAAVIDLPAGQPWLSQVIRGPAVGGGGSVLAVVGASGGVGVSTFVTGLGQACTDRGPTVLLDVDAAGGGLDLLLGLEAQEGWRWRDLAAARGGLSGLSGRLPSEDQLSVLAVDRDPAGAPGQVPRGALAVVLEAAANEFDAVIADLGRGEAAEHAVVLERADRILLVVATELRSIAQARTITARLGAGAVELWVRQWRPSSLAPVVVADALGLPLSGVIPHDPAVRRAADAGLPAASGAGRGWRRACRAAAAPVTALSRRGGWS</sequence>
<feature type="domain" description="Rv3660c-like CheY-like N-terminal" evidence="2">
    <location>
        <begin position="78"/>
        <end position="170"/>
    </location>
</feature>
<dbReference type="GO" id="GO:0051782">
    <property type="term" value="P:negative regulation of cell division"/>
    <property type="evidence" value="ECO:0007669"/>
    <property type="project" value="TreeGrafter"/>
</dbReference>
<dbReference type="Gene3D" id="3.40.50.300">
    <property type="entry name" value="P-loop containing nucleotide triphosphate hydrolases"/>
    <property type="match status" value="1"/>
</dbReference>
<dbReference type="PANTHER" id="PTHR43384:SF11">
    <property type="entry name" value="SEPTUM SITE DETERMINING PROTEIN"/>
    <property type="match status" value="1"/>
</dbReference>
<organism evidence="3 6">
    <name type="scientific">Parenemella sanctibonifatiensis</name>
    <dbReference type="NCBI Taxonomy" id="2016505"/>
    <lineage>
        <taxon>Bacteria</taxon>
        <taxon>Bacillati</taxon>
        <taxon>Actinomycetota</taxon>
        <taxon>Actinomycetes</taxon>
        <taxon>Propionibacteriales</taxon>
        <taxon>Propionibacteriaceae</taxon>
        <taxon>Parenemella</taxon>
    </lineage>
</organism>
<feature type="compositionally biased region" description="Basic and acidic residues" evidence="1">
    <location>
        <begin position="21"/>
        <end position="39"/>
    </location>
</feature>
<feature type="region of interest" description="Disordered" evidence="1">
    <location>
        <begin position="1"/>
        <end position="74"/>
    </location>
</feature>
<dbReference type="EMBL" id="NMVI01000027">
    <property type="protein sequence ID" value="OYN84583.1"/>
    <property type="molecule type" value="Genomic_DNA"/>
</dbReference>
<gene>
    <name evidence="4" type="ORF">CGZ91_04005</name>
    <name evidence="3" type="ORF">CGZ92_12140</name>
</gene>
<dbReference type="GO" id="GO:0005829">
    <property type="term" value="C:cytosol"/>
    <property type="evidence" value="ECO:0007669"/>
    <property type="project" value="TreeGrafter"/>
</dbReference>
<feature type="compositionally biased region" description="Polar residues" evidence="1">
    <location>
        <begin position="48"/>
        <end position="62"/>
    </location>
</feature>
<protein>
    <recommendedName>
        <fullName evidence="2">Rv3660c-like CheY-like N-terminal domain-containing protein</fullName>
    </recommendedName>
</protein>
<dbReference type="GO" id="GO:0016887">
    <property type="term" value="F:ATP hydrolysis activity"/>
    <property type="evidence" value="ECO:0007669"/>
    <property type="project" value="TreeGrafter"/>
</dbReference>
<comment type="caution">
    <text evidence="3">The sequence shown here is derived from an EMBL/GenBank/DDBJ whole genome shotgun (WGS) entry which is preliminary data.</text>
</comment>
<accession>A0A255E8X9</accession>
<accession>A0A255ESR2</accession>
<dbReference type="OrthoDB" id="3252838at2"/>
<dbReference type="PANTHER" id="PTHR43384">
    <property type="entry name" value="SEPTUM SITE-DETERMINING PROTEIN MIND HOMOLOG, CHLOROPLASTIC-RELATED"/>
    <property type="match status" value="1"/>
</dbReference>
<dbReference type="GO" id="GO:0009898">
    <property type="term" value="C:cytoplasmic side of plasma membrane"/>
    <property type="evidence" value="ECO:0007669"/>
    <property type="project" value="TreeGrafter"/>
</dbReference>
<dbReference type="InterPro" id="IPR027417">
    <property type="entry name" value="P-loop_NTPase"/>
</dbReference>
<evidence type="ECO:0000313" key="3">
    <source>
        <dbReference type="EMBL" id="OYN84583.1"/>
    </source>
</evidence>
<dbReference type="InterPro" id="IPR059050">
    <property type="entry name" value="Rv3660c_N"/>
</dbReference>
<name>A0A255E8X9_9ACTN</name>
<proteinExistence type="predicted"/>
<dbReference type="InterPro" id="IPR050625">
    <property type="entry name" value="ParA/MinD_ATPase"/>
</dbReference>